<evidence type="ECO:0000313" key="1">
    <source>
        <dbReference type="EMBL" id="ALB22551.1"/>
    </source>
</evidence>
<dbReference type="RefSeq" id="WP_155046597.1">
    <property type="nucleotide sequence ID" value="NZ_CP012508.1"/>
</dbReference>
<sequence length="58" mass="6816">MNADYFSDNFKENIKNYAKNHAGRGVFKKRNRATMVMYGYFNDGENQKVDRVFCKSPV</sequence>
<name>A0AAC8VI06_PISSA</name>
<proteinExistence type="predicted"/>
<dbReference type="Proteomes" id="UP000029558">
    <property type="component" value="Chromosome"/>
</dbReference>
<organism evidence="1 2">
    <name type="scientific">Piscirickettsia salmonis</name>
    <dbReference type="NCBI Taxonomy" id="1238"/>
    <lineage>
        <taxon>Bacteria</taxon>
        <taxon>Pseudomonadati</taxon>
        <taxon>Pseudomonadota</taxon>
        <taxon>Gammaproteobacteria</taxon>
        <taxon>Thiotrichales</taxon>
        <taxon>Piscirickettsiaceae</taxon>
        <taxon>Piscirickettsia</taxon>
    </lineage>
</organism>
<evidence type="ECO:0000313" key="2">
    <source>
        <dbReference type="Proteomes" id="UP000029558"/>
    </source>
</evidence>
<protein>
    <submittedName>
        <fullName evidence="1">Chaperone protein DnaK</fullName>
    </submittedName>
</protein>
<accession>A0AAC8VI06</accession>
<reference evidence="1 2" key="1">
    <citation type="journal article" date="2014" name="Genome Announc.">
        <title>Comparative Genome Analysis of Two Isolates of the Fish Pathogen Piscirickettsia salmonis from Different Hosts Reveals Major Differences in Virulence-Associated Secretion Systems.</title>
        <authorList>
            <person name="Bohle H."/>
            <person name="Henriquez P."/>
            <person name="Grothusen H."/>
            <person name="Navas E."/>
            <person name="Sandoval A."/>
            <person name="Bustamante F."/>
            <person name="Bustos P."/>
            <person name="Mancilla M."/>
        </authorList>
    </citation>
    <scope>NUCLEOTIDE SEQUENCE [LARGE SCALE GENOMIC DNA]</scope>
    <source>
        <strain evidence="2">B1-32597</strain>
    </source>
</reference>
<dbReference type="EMBL" id="CP012508">
    <property type="protein sequence ID" value="ALB22551.1"/>
    <property type="molecule type" value="Genomic_DNA"/>
</dbReference>
<dbReference type="AlphaFoldDB" id="A0AAC8VI06"/>
<gene>
    <name evidence="1" type="primary">dnaK</name>
    <name evidence="1" type="ORF">KU39_1369</name>
</gene>